<reference evidence="2 3" key="1">
    <citation type="journal article" date="2016" name="Mol. Biol. Evol.">
        <title>Genome-Wide Survey of Gut Fungi (Harpellales) Reveals the First Horizontally Transferred Ubiquitin Gene from a Mosquito Host.</title>
        <authorList>
            <person name="Wang Y."/>
            <person name="White M.M."/>
            <person name="Kvist S."/>
            <person name="Moncalvo J.M."/>
        </authorList>
    </citation>
    <scope>NUCLEOTIDE SEQUENCE [LARGE SCALE GENOMIC DNA]</scope>
    <source>
        <strain evidence="2 3">ALG-7-W6</strain>
    </source>
</reference>
<dbReference type="EMBL" id="LSSL01005811">
    <property type="protein sequence ID" value="OLY78653.1"/>
    <property type="molecule type" value="Genomic_DNA"/>
</dbReference>
<sequence length="52" mass="5792">MQKCVKKKKLGHFKAQNSLLERKNSPQSTTTPIGPQTHMPPPSPPLFHQSAL</sequence>
<feature type="compositionally biased region" description="Polar residues" evidence="1">
    <location>
        <begin position="15"/>
        <end position="34"/>
    </location>
</feature>
<dbReference type="Proteomes" id="UP000187455">
    <property type="component" value="Unassembled WGS sequence"/>
</dbReference>
<name>A0A1R0GP32_9FUNG</name>
<feature type="non-terminal residue" evidence="2">
    <location>
        <position position="52"/>
    </location>
</feature>
<accession>A0A1R0GP32</accession>
<organism evidence="2 3">
    <name type="scientific">Smittium mucronatum</name>
    <dbReference type="NCBI Taxonomy" id="133383"/>
    <lineage>
        <taxon>Eukaryota</taxon>
        <taxon>Fungi</taxon>
        <taxon>Fungi incertae sedis</taxon>
        <taxon>Zoopagomycota</taxon>
        <taxon>Kickxellomycotina</taxon>
        <taxon>Harpellomycetes</taxon>
        <taxon>Harpellales</taxon>
        <taxon>Legeriomycetaceae</taxon>
        <taxon>Smittium</taxon>
    </lineage>
</organism>
<dbReference type="AlphaFoldDB" id="A0A1R0GP32"/>
<keyword evidence="3" id="KW-1185">Reference proteome</keyword>
<feature type="region of interest" description="Disordered" evidence="1">
    <location>
        <begin position="1"/>
        <end position="52"/>
    </location>
</feature>
<gene>
    <name evidence="2" type="ORF">AYI68_g7293</name>
</gene>
<proteinExistence type="predicted"/>
<comment type="caution">
    <text evidence="2">The sequence shown here is derived from an EMBL/GenBank/DDBJ whole genome shotgun (WGS) entry which is preliminary data.</text>
</comment>
<evidence type="ECO:0000313" key="3">
    <source>
        <dbReference type="Proteomes" id="UP000187455"/>
    </source>
</evidence>
<feature type="compositionally biased region" description="Basic residues" evidence="1">
    <location>
        <begin position="1"/>
        <end position="12"/>
    </location>
</feature>
<evidence type="ECO:0000313" key="2">
    <source>
        <dbReference type="EMBL" id="OLY78653.1"/>
    </source>
</evidence>
<evidence type="ECO:0000256" key="1">
    <source>
        <dbReference type="SAM" id="MobiDB-lite"/>
    </source>
</evidence>
<protein>
    <submittedName>
        <fullName evidence="2">Uncharacterized protein</fullName>
    </submittedName>
</protein>